<dbReference type="PANTHER" id="PTHR12669:SF12">
    <property type="entry name" value="EUKARYOTIC TRANSLATION INITIATION FACTOR 4E-BINDING PROTEIN"/>
    <property type="match status" value="1"/>
</dbReference>
<organism evidence="5 6">
    <name type="scientific">Ramazzottius varieornatus</name>
    <name type="common">Water bear</name>
    <name type="synonym">Tardigrade</name>
    <dbReference type="NCBI Taxonomy" id="947166"/>
    <lineage>
        <taxon>Eukaryota</taxon>
        <taxon>Metazoa</taxon>
        <taxon>Ecdysozoa</taxon>
        <taxon>Tardigrada</taxon>
        <taxon>Eutardigrada</taxon>
        <taxon>Parachela</taxon>
        <taxon>Hypsibioidea</taxon>
        <taxon>Ramazzottiidae</taxon>
        <taxon>Ramazzottius</taxon>
    </lineage>
</organism>
<proteinExistence type="inferred from homology"/>
<comment type="caution">
    <text evidence="5">The sequence shown here is derived from an EMBL/GenBank/DDBJ whole genome shotgun (WGS) entry which is preliminary data.</text>
</comment>
<accession>A0A1D1V776</accession>
<dbReference type="STRING" id="947166.A0A1D1V776"/>
<comment type="similarity">
    <text evidence="1">Belongs to the eIF4E-binding protein family.</text>
</comment>
<feature type="compositionally biased region" description="Low complexity" evidence="4">
    <location>
        <begin position="92"/>
        <end position="103"/>
    </location>
</feature>
<evidence type="ECO:0000256" key="3">
    <source>
        <dbReference type="ARBA" id="ARBA00023193"/>
    </source>
</evidence>
<evidence type="ECO:0000256" key="4">
    <source>
        <dbReference type="SAM" id="MobiDB-lite"/>
    </source>
</evidence>
<dbReference type="GO" id="GO:0008190">
    <property type="term" value="F:eukaryotic initiation factor 4E binding"/>
    <property type="evidence" value="ECO:0007669"/>
    <property type="project" value="InterPro"/>
</dbReference>
<dbReference type="GO" id="GO:0005737">
    <property type="term" value="C:cytoplasm"/>
    <property type="evidence" value="ECO:0007669"/>
    <property type="project" value="TreeGrafter"/>
</dbReference>
<feature type="region of interest" description="Disordered" evidence="4">
    <location>
        <begin position="68"/>
        <end position="115"/>
    </location>
</feature>
<keyword evidence="3" id="KW-0652">Protein synthesis inhibitor</keyword>
<dbReference type="EMBL" id="BDGG01000004">
    <property type="protein sequence ID" value="GAU97551.1"/>
    <property type="molecule type" value="Genomic_DNA"/>
</dbReference>
<sequence length="115" mass="12652">MGSVQTDRRFNEIREIPVRRIMITDPSQIPRDLASTPNGTMYCTTPGGTRIVYDRSLLLKLSCSPMTKTPPSNMKFIPGVTNGIAASPPRESPALSKSKSPSKPEAEDPQFEMDI</sequence>
<dbReference type="InterPro" id="IPR008606">
    <property type="entry name" value="EIF4EBP"/>
</dbReference>
<evidence type="ECO:0000313" key="6">
    <source>
        <dbReference type="Proteomes" id="UP000186922"/>
    </source>
</evidence>
<keyword evidence="6" id="KW-1185">Reference proteome</keyword>
<dbReference type="Pfam" id="PF05456">
    <property type="entry name" value="eIF_4EBP"/>
    <property type="match status" value="1"/>
</dbReference>
<keyword evidence="2" id="KW-0810">Translation regulation</keyword>
<reference evidence="5 6" key="1">
    <citation type="journal article" date="2016" name="Nat. Commun.">
        <title>Extremotolerant tardigrade genome and improved radiotolerance of human cultured cells by tardigrade-unique protein.</title>
        <authorList>
            <person name="Hashimoto T."/>
            <person name="Horikawa D.D."/>
            <person name="Saito Y."/>
            <person name="Kuwahara H."/>
            <person name="Kozuka-Hata H."/>
            <person name="Shin-I T."/>
            <person name="Minakuchi Y."/>
            <person name="Ohishi K."/>
            <person name="Motoyama A."/>
            <person name="Aizu T."/>
            <person name="Enomoto A."/>
            <person name="Kondo K."/>
            <person name="Tanaka S."/>
            <person name="Hara Y."/>
            <person name="Koshikawa S."/>
            <person name="Sagara H."/>
            <person name="Miura T."/>
            <person name="Yokobori S."/>
            <person name="Miyagawa K."/>
            <person name="Suzuki Y."/>
            <person name="Kubo T."/>
            <person name="Oyama M."/>
            <person name="Kohara Y."/>
            <person name="Fujiyama A."/>
            <person name="Arakawa K."/>
            <person name="Katayama T."/>
            <person name="Toyoda A."/>
            <person name="Kunieda T."/>
        </authorList>
    </citation>
    <scope>NUCLEOTIDE SEQUENCE [LARGE SCALE GENOMIC DNA]</scope>
    <source>
        <strain evidence="5 6">YOKOZUNA-1</strain>
    </source>
</reference>
<evidence type="ECO:0000256" key="2">
    <source>
        <dbReference type="ARBA" id="ARBA00022845"/>
    </source>
</evidence>
<dbReference type="GO" id="GO:0045947">
    <property type="term" value="P:negative regulation of translational initiation"/>
    <property type="evidence" value="ECO:0007669"/>
    <property type="project" value="InterPro"/>
</dbReference>
<dbReference type="PANTHER" id="PTHR12669">
    <property type="entry name" value="EUKARYOTIC TRANSLATION INITIATION FACTOR 4E-BINDING PROTEIN"/>
    <property type="match status" value="1"/>
</dbReference>
<gene>
    <name evidence="5" type="primary">RvY_08826-1</name>
    <name evidence="5" type="synonym">RvY_08826.1</name>
    <name evidence="5" type="ORF">RvY_08826</name>
</gene>
<name>A0A1D1V776_RAMVA</name>
<dbReference type="AlphaFoldDB" id="A0A1D1V776"/>
<dbReference type="OrthoDB" id="19729at2759"/>
<dbReference type="Proteomes" id="UP000186922">
    <property type="component" value="Unassembled WGS sequence"/>
</dbReference>
<evidence type="ECO:0000313" key="5">
    <source>
        <dbReference type="EMBL" id="GAU97551.1"/>
    </source>
</evidence>
<protein>
    <submittedName>
        <fullName evidence="5">Uncharacterized protein</fullName>
    </submittedName>
</protein>
<evidence type="ECO:0000256" key="1">
    <source>
        <dbReference type="ARBA" id="ARBA00005480"/>
    </source>
</evidence>